<keyword evidence="3" id="KW-1185">Reference proteome</keyword>
<name>A0A0B7N2I6_9FUNG</name>
<dbReference type="Proteomes" id="UP000054107">
    <property type="component" value="Unassembled WGS sequence"/>
</dbReference>
<dbReference type="GO" id="GO:0003677">
    <property type="term" value="F:DNA binding"/>
    <property type="evidence" value="ECO:0007669"/>
    <property type="project" value="InterPro"/>
</dbReference>
<dbReference type="OrthoDB" id="2449454at2759"/>
<dbReference type="AlphaFoldDB" id="A0A0B7N2I6"/>
<evidence type="ECO:0000313" key="3">
    <source>
        <dbReference type="Proteomes" id="UP000054107"/>
    </source>
</evidence>
<protein>
    <recommendedName>
        <fullName evidence="4">Ndc10 domain-containing protein</fullName>
    </recommendedName>
</protein>
<evidence type="ECO:0000256" key="1">
    <source>
        <dbReference type="SAM" id="MobiDB-lite"/>
    </source>
</evidence>
<gene>
    <name evidence="2" type="primary">PARPA_03137.1 scaffold 6726</name>
</gene>
<evidence type="ECO:0008006" key="4">
    <source>
        <dbReference type="Google" id="ProtNLM"/>
    </source>
</evidence>
<proteinExistence type="predicted"/>
<dbReference type="Gene3D" id="1.10.443.20">
    <property type="entry name" value="Centromere DNA-binding protein complex CBF3 subunit, domain 2"/>
    <property type="match status" value="2"/>
</dbReference>
<accession>A0A0B7N2I6</accession>
<reference evidence="2 3" key="1">
    <citation type="submission" date="2014-09" db="EMBL/GenBank/DDBJ databases">
        <authorList>
            <person name="Ellenberger Sabrina"/>
        </authorList>
    </citation>
    <scope>NUCLEOTIDE SEQUENCE [LARGE SCALE GENOMIC DNA]</scope>
    <source>
        <strain evidence="2 3">CBS 412.66</strain>
    </source>
</reference>
<dbReference type="EMBL" id="LN721931">
    <property type="protein sequence ID" value="CEP09608.1"/>
    <property type="molecule type" value="Genomic_DNA"/>
</dbReference>
<organism evidence="2 3">
    <name type="scientific">Parasitella parasitica</name>
    <dbReference type="NCBI Taxonomy" id="35722"/>
    <lineage>
        <taxon>Eukaryota</taxon>
        <taxon>Fungi</taxon>
        <taxon>Fungi incertae sedis</taxon>
        <taxon>Mucoromycota</taxon>
        <taxon>Mucoromycotina</taxon>
        <taxon>Mucoromycetes</taxon>
        <taxon>Mucorales</taxon>
        <taxon>Mucorineae</taxon>
        <taxon>Mucoraceae</taxon>
        <taxon>Parasitella</taxon>
    </lineage>
</organism>
<feature type="compositionally biased region" description="Low complexity" evidence="1">
    <location>
        <begin position="21"/>
        <end position="33"/>
    </location>
</feature>
<evidence type="ECO:0000313" key="2">
    <source>
        <dbReference type="EMBL" id="CEP09608.1"/>
    </source>
</evidence>
<dbReference type="InterPro" id="IPR038279">
    <property type="entry name" value="Ndc10_dom2_sf"/>
</dbReference>
<feature type="region of interest" description="Disordered" evidence="1">
    <location>
        <begin position="17"/>
        <end position="54"/>
    </location>
</feature>
<dbReference type="STRING" id="35722.A0A0B7N2I6"/>
<sequence>MQPILPTTQEYRRLVKRNNLESSSSSEQIPESSVQKGRCGRPKKARVDPVPVETTQNVTTSAANVGIPQHIDEVEYCERLEVDRFGEDALHPYTVGPPEKHVTIGADVRTQVSLRVDESPGPSTRLIDLTENAPMNKSGKAKKKKKIQVPIGIEAENQYKKALMAQHEFQVITRGVTWPSPKVTKEVKNIIKQYRTDLVYDQAQTNAYRAAHCIIRDSSKIGQLEEPAFLNNERQHNFKVLVDKEEGISGVQQYNSTKKIFREHGIFTSRVTHGGRHSGAMEAESLGTPIDSIKKDVPSEFARGMAGFWNKPFGLERNRADPPIELQQKIFPWIEEYFCESNTTWKKECLDEMNQIDENEFIEEDAASRQLSEKAKGKHRETAAVHQTIDAAKRGFLKLLIRSSSSRPSFPSLLSAPTSILAPPTSTSSASIFIAPITSSSVAFSSRNILPAQAETQNHTSAYTAGLLKEEPTFLNNERWHNFKMLVDKEEGISGVQQYNSTKKIFTSRVTHGGRHSGAMEAESLGIRIDSIKKGGEWKDRLGRLETHFLGKVPSEFARGMAGFWNKPFGLERNRVDP</sequence>